<evidence type="ECO:0000259" key="4">
    <source>
        <dbReference type="Pfam" id="PF23227"/>
    </source>
</evidence>
<dbReference type="InterPro" id="IPR016024">
    <property type="entry name" value="ARM-type_fold"/>
</dbReference>
<organism evidence="5 6">
    <name type="scientific">Geospiza fortis</name>
    <name type="common">Medium ground-finch</name>
    <dbReference type="NCBI Taxonomy" id="48883"/>
    <lineage>
        <taxon>Eukaryota</taxon>
        <taxon>Metazoa</taxon>
        <taxon>Chordata</taxon>
        <taxon>Craniata</taxon>
        <taxon>Vertebrata</taxon>
        <taxon>Euteleostomi</taxon>
        <taxon>Archelosauria</taxon>
        <taxon>Archosauria</taxon>
        <taxon>Dinosauria</taxon>
        <taxon>Saurischia</taxon>
        <taxon>Theropoda</taxon>
        <taxon>Coelurosauria</taxon>
        <taxon>Aves</taxon>
        <taxon>Neognathae</taxon>
        <taxon>Neoaves</taxon>
        <taxon>Telluraves</taxon>
        <taxon>Australaves</taxon>
        <taxon>Passeriformes</taxon>
        <taxon>Thraupidae</taxon>
        <taxon>Geospiza</taxon>
    </lineage>
</organism>
<dbReference type="Gene3D" id="1.25.10.10">
    <property type="entry name" value="Leucine-rich Repeat Variant"/>
    <property type="match status" value="1"/>
</dbReference>
<dbReference type="RefSeq" id="XP_030921557.1">
    <property type="nucleotide sequence ID" value="XM_031065697.1"/>
</dbReference>
<feature type="compositionally biased region" description="Basic residues" evidence="2">
    <location>
        <begin position="1"/>
        <end position="14"/>
    </location>
</feature>
<accession>A0A8N5F3J3</accession>
<dbReference type="Pfam" id="PF21047">
    <property type="entry name" value="HEAT_Maestro"/>
    <property type="match status" value="1"/>
</dbReference>
<proteinExistence type="predicted"/>
<feature type="non-terminal residue" evidence="6">
    <location>
        <position position="597"/>
    </location>
</feature>
<dbReference type="AlphaFoldDB" id="A0A8N5F3J3"/>
<dbReference type="GO" id="GO:0005737">
    <property type="term" value="C:cytoplasm"/>
    <property type="evidence" value="ECO:0007669"/>
    <property type="project" value="TreeGrafter"/>
</dbReference>
<keyword evidence="1" id="KW-0677">Repeat</keyword>
<evidence type="ECO:0000259" key="3">
    <source>
        <dbReference type="Pfam" id="PF21047"/>
    </source>
</evidence>
<dbReference type="GeneID" id="115949208"/>
<evidence type="ECO:0000256" key="2">
    <source>
        <dbReference type="SAM" id="MobiDB-lite"/>
    </source>
</evidence>
<dbReference type="PANTHER" id="PTHR23120">
    <property type="entry name" value="MAESTRO-RELATED HEAT DOMAIN-CONTAINING"/>
    <property type="match status" value="1"/>
</dbReference>
<dbReference type="PANTHER" id="PTHR23120:SF42">
    <property type="entry name" value="MAESTRO HEAT-LIKE REPEAT FAMILY MEMBER 3"/>
    <property type="match status" value="1"/>
</dbReference>
<dbReference type="Proteomes" id="UP000504602">
    <property type="component" value="Unplaced"/>
</dbReference>
<feature type="region of interest" description="Disordered" evidence="2">
    <location>
        <begin position="1"/>
        <end position="69"/>
    </location>
</feature>
<name>A0A8N5F3J3_GEOFO</name>
<evidence type="ECO:0000256" key="1">
    <source>
        <dbReference type="ARBA" id="ARBA00022737"/>
    </source>
</evidence>
<feature type="domain" description="Maestro-like HEAT-repeats" evidence="3">
    <location>
        <begin position="59"/>
        <end position="197"/>
    </location>
</feature>
<dbReference type="InterPro" id="IPR055406">
    <property type="entry name" value="HEAT_Maestro"/>
</dbReference>
<feature type="domain" description="Maestro/Maestro-like HEAT-repeats" evidence="4">
    <location>
        <begin position="386"/>
        <end position="596"/>
    </location>
</feature>
<protein>
    <submittedName>
        <fullName evidence="6">Maestro heat-like repeat-containing protein family member 7</fullName>
    </submittedName>
</protein>
<keyword evidence="5" id="KW-1185">Reference proteome</keyword>
<dbReference type="InterPro" id="IPR048465">
    <property type="entry name" value="Maestro-like_HEAT"/>
</dbReference>
<sequence length="597" mass="69044">MSRSLKARQQHGRAKPSSVPGQAWVKQEEEEEGPGAAPKWPPEKMEKFQPLWAEPAEDPTEDQKHTQRRFSRRAQNFWKYVRNNEREETTIAALEGMVRCDPYNAEACAAVLDLLAQTETSNLKHVPTIVKFIHRWLVSNKDVSSEHRLDKSLLQLTHAHPSDVVVTLLCSAPSCERAALTMWKVLVSSSRTAKMVLSELPCILEDWPEHSTCTSDGDRKKVFALAATKALWEIIHMPLSPEASTVAPSLFVALLVQVFCSTEQMPECINILWRRWQKREHFPTNPKRFVVLTVKALLCRLWLEDVVLAVERQRGWDTLLNNDTHHYAVGLLAREMCRVSRSFREMIARYLVMLLSREESCWRVPAMAFLVEFLQCFEKEEMVDTILQLMSSHLQSDCKEMRRLVLRGLLVLCKSPWKARRLQSFPESLMELLEDADGELVGLTLSVLSKMLQDKKVTIPVPTGLQLAEALRPLFDSDTSHVQLLSICLFREMIVYLKKEGKNSLKMCVRRSLLPLFYHLYDENQRVAKASLETLLQATKFLKKRKFKRCLEKNKLWRCSECLLAEDRKTTDEYWRQSLAYLQSSQESMREIAIKFL</sequence>
<dbReference type="InterPro" id="IPR045206">
    <property type="entry name" value="Maestro_heat-like_prot"/>
</dbReference>
<dbReference type="InterPro" id="IPR011989">
    <property type="entry name" value="ARM-like"/>
</dbReference>
<dbReference type="Pfam" id="PF23227">
    <property type="entry name" value="HEAT_MROH2B_C"/>
    <property type="match status" value="1"/>
</dbReference>
<dbReference type="SUPFAM" id="SSF48371">
    <property type="entry name" value="ARM repeat"/>
    <property type="match status" value="1"/>
</dbReference>
<evidence type="ECO:0000313" key="6">
    <source>
        <dbReference type="RefSeq" id="XP_030921557.1"/>
    </source>
</evidence>
<dbReference type="OrthoDB" id="9421177at2759"/>
<gene>
    <name evidence="6" type="primary">LOC115949208</name>
</gene>
<evidence type="ECO:0000313" key="5">
    <source>
        <dbReference type="Proteomes" id="UP000504602"/>
    </source>
</evidence>
<reference evidence="6" key="1">
    <citation type="submission" date="2025-08" db="UniProtKB">
        <authorList>
            <consortium name="RefSeq"/>
        </authorList>
    </citation>
    <scope>IDENTIFICATION</scope>
</reference>